<evidence type="ECO:0000256" key="1">
    <source>
        <dbReference type="PROSITE-ProRule" id="PRU00117"/>
    </source>
</evidence>
<evidence type="ECO:0000259" key="3">
    <source>
        <dbReference type="SMART" id="SM00322"/>
    </source>
</evidence>
<keyword evidence="5" id="KW-1185">Reference proteome</keyword>
<dbReference type="InterPro" id="IPR036612">
    <property type="entry name" value="KH_dom_type_1_sf"/>
</dbReference>
<evidence type="ECO:0000313" key="4">
    <source>
        <dbReference type="EMBL" id="GAA1109380.1"/>
    </source>
</evidence>
<reference evidence="5" key="1">
    <citation type="journal article" date="2019" name="Int. J. Syst. Evol. Microbiol.">
        <title>The Global Catalogue of Microorganisms (GCM) 10K type strain sequencing project: providing services to taxonomists for standard genome sequencing and annotation.</title>
        <authorList>
            <consortium name="The Broad Institute Genomics Platform"/>
            <consortium name="The Broad Institute Genome Sequencing Center for Infectious Disease"/>
            <person name="Wu L."/>
            <person name="Ma J."/>
        </authorList>
    </citation>
    <scope>NUCLEOTIDE SEQUENCE [LARGE SCALE GENOMIC DNA]</scope>
    <source>
        <strain evidence="5">JCM 13008</strain>
    </source>
</reference>
<dbReference type="Gene3D" id="3.30.1370.10">
    <property type="entry name" value="K Homology domain, type 1"/>
    <property type="match status" value="1"/>
</dbReference>
<dbReference type="SMART" id="SM00322">
    <property type="entry name" value="KH"/>
    <property type="match status" value="1"/>
</dbReference>
<proteinExistence type="predicted"/>
<protein>
    <recommendedName>
        <fullName evidence="3">K Homology domain-containing protein</fullName>
    </recommendedName>
</protein>
<dbReference type="Proteomes" id="UP001501581">
    <property type="component" value="Unassembled WGS sequence"/>
</dbReference>
<dbReference type="RefSeq" id="WP_343995855.1">
    <property type="nucleotide sequence ID" value="NZ_BAAALG010000012.1"/>
</dbReference>
<sequence length="184" mass="20767">MSTDHLAPWALLALGVAALVLWSWWRGRRRGPVRTPSRLGIPRTVERRYTHHLRERMAERSVSASAVEQTLLAPHRRVHDPVERSYRFERDFADEMVKVWVAAEPWPPRREVVVKSAAARRLATLTIPRSRVGQLIGRGGSTIQAIRKQSGASLDVDDSGLVRITADSRAQVERAVGMVRQAVR</sequence>
<dbReference type="PROSITE" id="PS50084">
    <property type="entry name" value="KH_TYPE_1"/>
    <property type="match status" value="1"/>
</dbReference>
<accession>A0ABP4EKE2</accession>
<keyword evidence="2" id="KW-1133">Transmembrane helix</keyword>
<gene>
    <name evidence="4" type="ORF">GCM10009668_32160</name>
</gene>
<feature type="transmembrane region" description="Helical" evidence="2">
    <location>
        <begin position="6"/>
        <end position="25"/>
    </location>
</feature>
<dbReference type="EMBL" id="BAAALG010000012">
    <property type="protein sequence ID" value="GAA1109380.1"/>
    <property type="molecule type" value="Genomic_DNA"/>
</dbReference>
<comment type="caution">
    <text evidence="4">The sequence shown here is derived from an EMBL/GenBank/DDBJ whole genome shotgun (WGS) entry which is preliminary data.</text>
</comment>
<feature type="domain" description="K Homology" evidence="3">
    <location>
        <begin position="119"/>
        <end position="184"/>
    </location>
</feature>
<keyword evidence="2" id="KW-0472">Membrane</keyword>
<dbReference type="CDD" id="cd02393">
    <property type="entry name" value="KH-I_PNPase"/>
    <property type="match status" value="1"/>
</dbReference>
<dbReference type="Pfam" id="PF00013">
    <property type="entry name" value="KH_1"/>
    <property type="match status" value="1"/>
</dbReference>
<dbReference type="InterPro" id="IPR004088">
    <property type="entry name" value="KH_dom_type_1"/>
</dbReference>
<keyword evidence="1" id="KW-0694">RNA-binding</keyword>
<name>A0ABP4EKE2_9ACTN</name>
<evidence type="ECO:0000313" key="5">
    <source>
        <dbReference type="Proteomes" id="UP001501581"/>
    </source>
</evidence>
<keyword evidence="2" id="KW-0812">Transmembrane</keyword>
<organism evidence="4 5">
    <name type="scientific">Nocardioides dubius</name>
    <dbReference type="NCBI Taxonomy" id="317019"/>
    <lineage>
        <taxon>Bacteria</taxon>
        <taxon>Bacillati</taxon>
        <taxon>Actinomycetota</taxon>
        <taxon>Actinomycetes</taxon>
        <taxon>Propionibacteriales</taxon>
        <taxon>Nocardioidaceae</taxon>
        <taxon>Nocardioides</taxon>
    </lineage>
</organism>
<dbReference type="InterPro" id="IPR004087">
    <property type="entry name" value="KH_dom"/>
</dbReference>
<evidence type="ECO:0000256" key="2">
    <source>
        <dbReference type="SAM" id="Phobius"/>
    </source>
</evidence>
<dbReference type="SUPFAM" id="SSF54791">
    <property type="entry name" value="Eukaryotic type KH-domain (KH-domain type I)"/>
    <property type="match status" value="1"/>
</dbReference>